<evidence type="ECO:0000313" key="2">
    <source>
        <dbReference type="EMBL" id="CAF0882430.1"/>
    </source>
</evidence>
<evidence type="ECO:0000313" key="4">
    <source>
        <dbReference type="Proteomes" id="UP000663832"/>
    </source>
</evidence>
<evidence type="ECO:0000256" key="1">
    <source>
        <dbReference type="SAM" id="MobiDB-lite"/>
    </source>
</evidence>
<evidence type="ECO:0000313" key="5">
    <source>
        <dbReference type="Proteomes" id="UP000663877"/>
    </source>
</evidence>
<accession>A0A813YCY1</accession>
<evidence type="ECO:0000313" key="3">
    <source>
        <dbReference type="EMBL" id="CAF0888221.1"/>
    </source>
</evidence>
<dbReference type="EMBL" id="CAJNOM010000039">
    <property type="protein sequence ID" value="CAF0888221.1"/>
    <property type="molecule type" value="Genomic_DNA"/>
</dbReference>
<protein>
    <submittedName>
        <fullName evidence="2">Uncharacterized protein</fullName>
    </submittedName>
</protein>
<organism evidence="2 5">
    <name type="scientific">Adineta steineri</name>
    <dbReference type="NCBI Taxonomy" id="433720"/>
    <lineage>
        <taxon>Eukaryota</taxon>
        <taxon>Metazoa</taxon>
        <taxon>Spiralia</taxon>
        <taxon>Gnathifera</taxon>
        <taxon>Rotifera</taxon>
        <taxon>Eurotatoria</taxon>
        <taxon>Bdelloidea</taxon>
        <taxon>Adinetida</taxon>
        <taxon>Adinetidae</taxon>
        <taxon>Adineta</taxon>
    </lineage>
</organism>
<proteinExistence type="predicted"/>
<dbReference type="Proteomes" id="UP000663832">
    <property type="component" value="Unassembled WGS sequence"/>
</dbReference>
<dbReference type="EMBL" id="CAJNOI010000031">
    <property type="protein sequence ID" value="CAF0882430.1"/>
    <property type="molecule type" value="Genomic_DNA"/>
</dbReference>
<name>A0A813YCY1_9BILA</name>
<dbReference type="AlphaFoldDB" id="A0A813YCY1"/>
<dbReference type="OrthoDB" id="10002099at2759"/>
<keyword evidence="4" id="KW-1185">Reference proteome</keyword>
<feature type="region of interest" description="Disordered" evidence="1">
    <location>
        <begin position="299"/>
        <end position="319"/>
    </location>
</feature>
<reference evidence="2" key="1">
    <citation type="submission" date="2021-02" db="EMBL/GenBank/DDBJ databases">
        <authorList>
            <person name="Nowell W R."/>
        </authorList>
    </citation>
    <scope>NUCLEOTIDE SEQUENCE</scope>
</reference>
<dbReference type="Proteomes" id="UP000663877">
    <property type="component" value="Unassembled WGS sequence"/>
</dbReference>
<gene>
    <name evidence="2" type="ORF">BJG266_LOCUS9499</name>
    <name evidence="3" type="ORF">QVE165_LOCUS8801</name>
</gene>
<comment type="caution">
    <text evidence="2">The sequence shown here is derived from an EMBL/GenBank/DDBJ whole genome shotgun (WGS) entry which is preliminary data.</text>
</comment>
<sequence length="319" mass="37034">MSCLTHDKRFCSIFHNIINELRKENRTPLSILRTMPRKCCTCNDEIIKHAIVKDKNKLDILKNLIERINREKQPNPKLILSLVRFQTLIQENRTPLAVLPVEEETTIDESHPNSTSSSFKTQIKPIKIHWDLSSSSKDTTPMETSKSAVIRKQDKKCSKRPKSIKCGTFLFLPYTFEGKTARKKSDSLVDVAKILQRNRFIGPDGHVAILEKQYDVRINMITPKTSEQITDALENAKKGLENLTIHNQNKSIEMSKEKEGEWILVRPKKPKDQINTADFEKVLDDLTDRWERSLKVEKRKCDKTDNSHNKISREKYHSE</sequence>